<keyword evidence="2" id="KW-1185">Reference proteome</keyword>
<dbReference type="Proteomes" id="UP000266841">
    <property type="component" value="Unassembled WGS sequence"/>
</dbReference>
<gene>
    <name evidence="1" type="ORF">THAOC_14004</name>
</gene>
<proteinExistence type="predicted"/>
<evidence type="ECO:0000313" key="1">
    <source>
        <dbReference type="EMBL" id="EJK65175.1"/>
    </source>
</evidence>
<name>K0SIP5_THAOC</name>
<evidence type="ECO:0000313" key="2">
    <source>
        <dbReference type="Proteomes" id="UP000266841"/>
    </source>
</evidence>
<organism evidence="1 2">
    <name type="scientific">Thalassiosira oceanica</name>
    <name type="common">Marine diatom</name>
    <dbReference type="NCBI Taxonomy" id="159749"/>
    <lineage>
        <taxon>Eukaryota</taxon>
        <taxon>Sar</taxon>
        <taxon>Stramenopiles</taxon>
        <taxon>Ochrophyta</taxon>
        <taxon>Bacillariophyta</taxon>
        <taxon>Coscinodiscophyceae</taxon>
        <taxon>Thalassiosirophycidae</taxon>
        <taxon>Thalassiosirales</taxon>
        <taxon>Thalassiosiraceae</taxon>
        <taxon>Thalassiosira</taxon>
    </lineage>
</organism>
<sequence length="122" mass="13731">MLLNLDDGTLSVYKNNRCLGVMKYGRSMGFQGRTAGPSVLMGMIQLQSKRPKDPERPMRWLCNFKGKSPMMTSEDCDNAELRRRIAELESVRDRKTQVGKRAASSTGRGFCVSGSMLEGHRR</sequence>
<comment type="caution">
    <text evidence="1">The sequence shown here is derived from an EMBL/GenBank/DDBJ whole genome shotgun (WGS) entry which is preliminary data.</text>
</comment>
<protein>
    <submittedName>
        <fullName evidence="1">Uncharacterized protein</fullName>
    </submittedName>
</protein>
<accession>K0SIP5</accession>
<dbReference type="EMBL" id="AGNL01016251">
    <property type="protein sequence ID" value="EJK65175.1"/>
    <property type="molecule type" value="Genomic_DNA"/>
</dbReference>
<dbReference type="AlphaFoldDB" id="K0SIP5"/>
<reference evidence="1 2" key="1">
    <citation type="journal article" date="2012" name="Genome Biol.">
        <title>Genome and low-iron response of an oceanic diatom adapted to chronic iron limitation.</title>
        <authorList>
            <person name="Lommer M."/>
            <person name="Specht M."/>
            <person name="Roy A.S."/>
            <person name="Kraemer L."/>
            <person name="Andreson R."/>
            <person name="Gutowska M.A."/>
            <person name="Wolf J."/>
            <person name="Bergner S.V."/>
            <person name="Schilhabel M.B."/>
            <person name="Klostermeier U.C."/>
            <person name="Beiko R.G."/>
            <person name="Rosenstiel P."/>
            <person name="Hippler M."/>
            <person name="Laroche J."/>
        </authorList>
    </citation>
    <scope>NUCLEOTIDE SEQUENCE [LARGE SCALE GENOMIC DNA]</scope>
    <source>
        <strain evidence="1 2">CCMP1005</strain>
    </source>
</reference>